<evidence type="ECO:0000313" key="10">
    <source>
        <dbReference type="Proteomes" id="UP000230750"/>
    </source>
</evidence>
<keyword evidence="5" id="KW-0040">ANK repeat</keyword>
<dbReference type="Gene3D" id="1.25.40.20">
    <property type="entry name" value="Ankyrin repeat-containing domain"/>
    <property type="match status" value="1"/>
</dbReference>
<dbReference type="OrthoDB" id="2373987at2759"/>
<dbReference type="Proteomes" id="UP000230750">
    <property type="component" value="Unassembled WGS sequence"/>
</dbReference>
<keyword evidence="10" id="KW-1185">Reference proteome</keyword>
<feature type="coiled-coil region" evidence="6">
    <location>
        <begin position="134"/>
        <end position="161"/>
    </location>
</feature>
<dbReference type="InterPro" id="IPR002110">
    <property type="entry name" value="Ankyrin_rpt"/>
</dbReference>
<evidence type="ECO:0000259" key="8">
    <source>
        <dbReference type="SMART" id="SM01420"/>
    </source>
</evidence>
<dbReference type="STRING" id="307972.A0A2G8LD12"/>
<keyword evidence="7" id="KW-0472">Membrane</keyword>
<proteinExistence type="predicted"/>
<evidence type="ECO:0000256" key="5">
    <source>
        <dbReference type="PROSITE-ProRule" id="PRU00023"/>
    </source>
</evidence>
<dbReference type="GO" id="GO:0015279">
    <property type="term" value="F:store-operated calcium channel activity"/>
    <property type="evidence" value="ECO:0007669"/>
    <property type="project" value="TreeGrafter"/>
</dbReference>
<dbReference type="InterPro" id="IPR013555">
    <property type="entry name" value="TRP_dom"/>
</dbReference>
<name>A0A2G8LD12_STIJA</name>
<dbReference type="EMBL" id="MRZV01000121">
    <property type="protein sequence ID" value="PIK58141.1"/>
    <property type="molecule type" value="Genomic_DNA"/>
</dbReference>
<reference evidence="9 10" key="1">
    <citation type="journal article" date="2017" name="PLoS Biol.">
        <title>The sea cucumber genome provides insights into morphological evolution and visceral regeneration.</title>
        <authorList>
            <person name="Zhang X."/>
            <person name="Sun L."/>
            <person name="Yuan J."/>
            <person name="Sun Y."/>
            <person name="Gao Y."/>
            <person name="Zhang L."/>
            <person name="Li S."/>
            <person name="Dai H."/>
            <person name="Hamel J.F."/>
            <person name="Liu C."/>
            <person name="Yu Y."/>
            <person name="Liu S."/>
            <person name="Lin W."/>
            <person name="Guo K."/>
            <person name="Jin S."/>
            <person name="Xu P."/>
            <person name="Storey K.B."/>
            <person name="Huan P."/>
            <person name="Zhang T."/>
            <person name="Zhou Y."/>
            <person name="Zhang J."/>
            <person name="Lin C."/>
            <person name="Li X."/>
            <person name="Xing L."/>
            <person name="Huo D."/>
            <person name="Sun M."/>
            <person name="Wang L."/>
            <person name="Mercier A."/>
            <person name="Li F."/>
            <person name="Yang H."/>
            <person name="Xiang J."/>
        </authorList>
    </citation>
    <scope>NUCLEOTIDE SEQUENCE [LARGE SCALE GENOMIC DNA]</scope>
    <source>
        <strain evidence="9">Shaxun</strain>
        <tissue evidence="9">Muscle</tissue>
    </source>
</reference>
<dbReference type="InterPro" id="IPR002153">
    <property type="entry name" value="TRPC_channel"/>
</dbReference>
<keyword evidence="1" id="KW-0813">Transport</keyword>
<sequence>MLAISKGYIRILSNLLKHPVYQRNRGTLNRLGTITNYYQRINHSKFDQDVTPLMLAAHCNEVDIIRIFLERGETIKQPHVPSCQCNYCKNRRKFDPLKHSKSAIHTYRALGSPAYISLTSNDPILTAFLLSEELSQLARTEKEFKKEYRELSQQCKKYTSDLLDMCQNSKEVALILNQEATSMEEGLNELRPHLAGDGRPDQPDTYQGSTLQRLKLAVRYNQKQFVSHPHCQHHLATIWYDSFPGWRQLAFPVKIFIPLILYITCPVWAFIYWIAPTSRIGRVVSTPLVKFTTQTVAYFCFLAALFLQSVFADSDQALLIDCDVPIQDNEELAACDRIFCPEYNKSCYGGCDYSNNTSSCRYDLRQTGINFVDIFILILLAGMFWGEVKQIWMEGWSRYLASGWNWIDIFMLNLYIGSYCAKVFTHIKNTNAIEYLNTENNSFCVDVEKNENQVALDHFYFLRKGNYINVSLMFMWSEYLSCEGRNTYRVAYMDWLHGARCGRYKVIGICYRSLGRCFFPGSDHWSHGGADPKSTHA</sequence>
<accession>A0A2G8LD12</accession>
<evidence type="ECO:0000256" key="2">
    <source>
        <dbReference type="ARBA" id="ARBA00022737"/>
    </source>
</evidence>
<keyword evidence="9" id="KW-0675">Receptor</keyword>
<evidence type="ECO:0000256" key="3">
    <source>
        <dbReference type="ARBA" id="ARBA00023065"/>
    </source>
</evidence>
<keyword evidence="3" id="KW-0406">Ion transport</keyword>
<keyword evidence="7" id="KW-0812">Transmembrane</keyword>
<keyword evidence="7" id="KW-1133">Transmembrane helix</keyword>
<dbReference type="GO" id="GO:0005886">
    <property type="term" value="C:plasma membrane"/>
    <property type="evidence" value="ECO:0007669"/>
    <property type="project" value="TreeGrafter"/>
</dbReference>
<feature type="transmembrane region" description="Helical" evidence="7">
    <location>
        <begin position="368"/>
        <end position="386"/>
    </location>
</feature>
<dbReference type="InterPro" id="IPR036770">
    <property type="entry name" value="Ankyrin_rpt-contain_sf"/>
</dbReference>
<protein>
    <submittedName>
        <fullName evidence="9">Putative short transient receptor potential channel 3</fullName>
    </submittedName>
</protein>
<organism evidence="9 10">
    <name type="scientific">Stichopus japonicus</name>
    <name type="common">Sea cucumber</name>
    <dbReference type="NCBI Taxonomy" id="307972"/>
    <lineage>
        <taxon>Eukaryota</taxon>
        <taxon>Metazoa</taxon>
        <taxon>Echinodermata</taxon>
        <taxon>Eleutherozoa</taxon>
        <taxon>Echinozoa</taxon>
        <taxon>Holothuroidea</taxon>
        <taxon>Aspidochirotacea</taxon>
        <taxon>Aspidochirotida</taxon>
        <taxon>Stichopodidae</taxon>
        <taxon>Apostichopus</taxon>
    </lineage>
</organism>
<feature type="transmembrane region" description="Helical" evidence="7">
    <location>
        <begin position="406"/>
        <end position="424"/>
    </location>
</feature>
<dbReference type="PANTHER" id="PTHR10117">
    <property type="entry name" value="TRANSIENT RECEPTOR POTENTIAL CHANNEL"/>
    <property type="match status" value="1"/>
</dbReference>
<dbReference type="AlphaFoldDB" id="A0A2G8LD12"/>
<dbReference type="SMART" id="SM01420">
    <property type="entry name" value="TRP_2"/>
    <property type="match status" value="1"/>
</dbReference>
<evidence type="ECO:0000256" key="7">
    <source>
        <dbReference type="SAM" id="Phobius"/>
    </source>
</evidence>
<comment type="caution">
    <text evidence="9">The sequence shown here is derived from an EMBL/GenBank/DDBJ whole genome shotgun (WGS) entry which is preliminary data.</text>
</comment>
<gene>
    <name evidence="9" type="ORF">BSL78_04941</name>
</gene>
<keyword evidence="6" id="KW-0175">Coiled coil</keyword>
<dbReference type="GO" id="GO:0034703">
    <property type="term" value="C:cation channel complex"/>
    <property type="evidence" value="ECO:0007669"/>
    <property type="project" value="TreeGrafter"/>
</dbReference>
<evidence type="ECO:0000256" key="1">
    <source>
        <dbReference type="ARBA" id="ARBA00022448"/>
    </source>
</evidence>
<evidence type="ECO:0000256" key="4">
    <source>
        <dbReference type="ARBA" id="ARBA00023303"/>
    </source>
</evidence>
<keyword evidence="2" id="KW-0677">Repeat</keyword>
<dbReference type="GO" id="GO:0070679">
    <property type="term" value="F:inositol 1,4,5 trisphosphate binding"/>
    <property type="evidence" value="ECO:0007669"/>
    <property type="project" value="TreeGrafter"/>
</dbReference>
<feature type="domain" description="Transient receptor ion channel" evidence="8">
    <location>
        <begin position="83"/>
        <end position="145"/>
    </location>
</feature>
<evidence type="ECO:0000313" key="9">
    <source>
        <dbReference type="EMBL" id="PIK58141.1"/>
    </source>
</evidence>
<feature type="transmembrane region" description="Helical" evidence="7">
    <location>
        <begin position="295"/>
        <end position="312"/>
    </location>
</feature>
<feature type="repeat" description="ANK" evidence="5">
    <location>
        <begin position="48"/>
        <end position="80"/>
    </location>
</feature>
<keyword evidence="4" id="KW-0407">Ion channel</keyword>
<dbReference type="GO" id="GO:0051480">
    <property type="term" value="P:regulation of cytosolic calcium ion concentration"/>
    <property type="evidence" value="ECO:0007669"/>
    <property type="project" value="TreeGrafter"/>
</dbReference>
<evidence type="ECO:0000256" key="6">
    <source>
        <dbReference type="SAM" id="Coils"/>
    </source>
</evidence>
<feature type="transmembrane region" description="Helical" evidence="7">
    <location>
        <begin position="255"/>
        <end position="275"/>
    </location>
</feature>
<dbReference type="Pfam" id="PF08344">
    <property type="entry name" value="TRP_2"/>
    <property type="match status" value="1"/>
</dbReference>
<dbReference type="PANTHER" id="PTHR10117:SF54">
    <property type="entry name" value="TRANSIENT RECEPTOR POTENTIAL-GAMMA PROTEIN"/>
    <property type="match status" value="1"/>
</dbReference>
<dbReference type="PROSITE" id="PS50088">
    <property type="entry name" value="ANK_REPEAT"/>
    <property type="match status" value="1"/>
</dbReference>